<dbReference type="AlphaFoldDB" id="A0A0C3S873"/>
<feature type="transmembrane region" description="Helical" evidence="4">
    <location>
        <begin position="268"/>
        <end position="290"/>
    </location>
</feature>
<feature type="region of interest" description="Disordered" evidence="3">
    <location>
        <begin position="910"/>
        <end position="979"/>
    </location>
</feature>
<dbReference type="STRING" id="745531.A0A0C3S873"/>
<feature type="compositionally biased region" description="Basic and acidic residues" evidence="3">
    <location>
        <begin position="969"/>
        <end position="979"/>
    </location>
</feature>
<feature type="transmembrane region" description="Helical" evidence="4">
    <location>
        <begin position="337"/>
        <end position="367"/>
    </location>
</feature>
<proteinExistence type="predicted"/>
<keyword evidence="4" id="KW-1133">Transmembrane helix</keyword>
<evidence type="ECO:0000313" key="6">
    <source>
        <dbReference type="Proteomes" id="UP000053257"/>
    </source>
</evidence>
<dbReference type="EMBL" id="KN840438">
    <property type="protein sequence ID" value="KIP12841.1"/>
    <property type="molecule type" value="Genomic_DNA"/>
</dbReference>
<dbReference type="SMART" id="SM00320">
    <property type="entry name" value="WD40"/>
    <property type="match status" value="3"/>
</dbReference>
<sequence>MPTNSDPSSVGTSGRPPSYPRPVDHVAEKVDIPTMLFVKAATPWMQTITTPQQVREDIRNLKPRQLGSSVGILTASSRLRERLGRVLFLFRENAEDLFPQLKAKRKKGEVAVFRRLNKRTYHRAQAAGNVRGTEPRANDSPTQERRLLGFPVADGQGHSGPVNRKHLPLEMQAFSLDIATLLECFSQYPDFVDEIPDQSLGKELTDWAQSLNDFEDDFSAHAVQKFIYDSMVDVGSRLDLIATKFIPTFMEIGIPTVRFSQKHATTNFQNLSTVAALFSGVTATMLQFSWNVTDTHLSIAVNVFWFISLVFSISSTVNSLLGLSWTQAIYRSPDHRLPWIVSICITRTPLIFLVLSVACFFVGLIVFCYSSKQAEVTSVMTTVLASLSCLGLVIMSFWFACEMWVYRRYDGHMWLADVLSSFKDDAKTSLASVWAAVQPYQVWQESKKHLSRSDHGQDVEKIADVTDHVGAIGQGYREELYDRLFEDSKNVPFWLTCDKSLMSASEIARHRWHEAMRQLALRIREQQAPPAYDSHHTRPLHDGVPDIRGMLPNLRASHLIPKLRQMAITQELHSDDRHEALVRFLRFSPNGNFLVTSSWDRTSHIVNINKSLNCERTITHPYGRGFVHQLEWAPTGNRLLMRRNRSITLWDTDGKRLLDLPRGPNDPDYRTVAWFGTSGESWLFVGGSTVFIMDVQGGELDKHHIENLLVRDVAVTDDSKWMLCIGKYHHDDDKAFKKKHQIVLYDLVKFSIVKRYPVFHEMCDITLAEDNKSVLVSYENRAPPQLWELHASHKRGAPPAVILRHTYMPKVPTAFAGFPATFGGPQDELILRVGSAGNIYVWDRYSANLLSQITAPASLGNLTAFTWNRGPGAWMFATGTHEGGVHIWTIPSEEKPALVISEPKILSAQEGQAIQTSPEMDTASTPDGIRSDESVESPVAERGEASFHRRGSEGSMGSGFSSDDDTVMYEDREYSQTGN</sequence>
<gene>
    <name evidence="5" type="ORF">PHLGIDRAFT_32714</name>
</gene>
<dbReference type="PANTHER" id="PTHR22838">
    <property type="entry name" value="WD REPEAT PROTEIN 26-RELATED"/>
    <property type="match status" value="1"/>
</dbReference>
<organism evidence="5 6">
    <name type="scientific">Phlebiopsis gigantea (strain 11061_1 CR5-6)</name>
    <name type="common">White-rot fungus</name>
    <name type="synonym">Peniophora gigantea</name>
    <dbReference type="NCBI Taxonomy" id="745531"/>
    <lineage>
        <taxon>Eukaryota</taxon>
        <taxon>Fungi</taxon>
        <taxon>Dikarya</taxon>
        <taxon>Basidiomycota</taxon>
        <taxon>Agaricomycotina</taxon>
        <taxon>Agaricomycetes</taxon>
        <taxon>Polyporales</taxon>
        <taxon>Phanerochaetaceae</taxon>
        <taxon>Phlebiopsis</taxon>
    </lineage>
</organism>
<evidence type="ECO:0000256" key="3">
    <source>
        <dbReference type="SAM" id="MobiDB-lite"/>
    </source>
</evidence>
<keyword evidence="2" id="KW-0677">Repeat</keyword>
<evidence type="ECO:0008006" key="7">
    <source>
        <dbReference type="Google" id="ProtNLM"/>
    </source>
</evidence>
<feature type="transmembrane region" description="Helical" evidence="4">
    <location>
        <begin position="302"/>
        <end position="325"/>
    </location>
</feature>
<name>A0A0C3S873_PHLG1</name>
<accession>A0A0C3S873</accession>
<reference evidence="5 6" key="1">
    <citation type="journal article" date="2014" name="PLoS Genet.">
        <title>Analysis of the Phlebiopsis gigantea genome, transcriptome and secretome provides insight into its pioneer colonization strategies of wood.</title>
        <authorList>
            <person name="Hori C."/>
            <person name="Ishida T."/>
            <person name="Igarashi K."/>
            <person name="Samejima M."/>
            <person name="Suzuki H."/>
            <person name="Master E."/>
            <person name="Ferreira P."/>
            <person name="Ruiz-Duenas F.J."/>
            <person name="Held B."/>
            <person name="Canessa P."/>
            <person name="Larrondo L.F."/>
            <person name="Schmoll M."/>
            <person name="Druzhinina I.S."/>
            <person name="Kubicek C.P."/>
            <person name="Gaskell J.A."/>
            <person name="Kersten P."/>
            <person name="St John F."/>
            <person name="Glasner J."/>
            <person name="Sabat G."/>
            <person name="Splinter BonDurant S."/>
            <person name="Syed K."/>
            <person name="Yadav J."/>
            <person name="Mgbeahuruike A.C."/>
            <person name="Kovalchuk A."/>
            <person name="Asiegbu F.O."/>
            <person name="Lackner G."/>
            <person name="Hoffmeister D."/>
            <person name="Rencoret J."/>
            <person name="Gutierrez A."/>
            <person name="Sun H."/>
            <person name="Lindquist E."/>
            <person name="Barry K."/>
            <person name="Riley R."/>
            <person name="Grigoriev I.V."/>
            <person name="Henrissat B."/>
            <person name="Kues U."/>
            <person name="Berka R.M."/>
            <person name="Martinez A.T."/>
            <person name="Covert S.F."/>
            <person name="Blanchette R.A."/>
            <person name="Cullen D."/>
        </authorList>
    </citation>
    <scope>NUCLEOTIDE SEQUENCE [LARGE SCALE GENOMIC DNA]</scope>
    <source>
        <strain evidence="5 6">11061_1 CR5-6</strain>
    </source>
</reference>
<evidence type="ECO:0000256" key="1">
    <source>
        <dbReference type="ARBA" id="ARBA00022574"/>
    </source>
</evidence>
<dbReference type="GO" id="GO:0034657">
    <property type="term" value="C:GID complex"/>
    <property type="evidence" value="ECO:0007669"/>
    <property type="project" value="TreeGrafter"/>
</dbReference>
<feature type="compositionally biased region" description="Polar residues" evidence="3">
    <location>
        <begin position="910"/>
        <end position="925"/>
    </location>
</feature>
<evidence type="ECO:0000256" key="2">
    <source>
        <dbReference type="ARBA" id="ARBA00022737"/>
    </source>
</evidence>
<dbReference type="OrthoDB" id="972532at2759"/>
<feature type="compositionally biased region" description="Basic and acidic residues" evidence="3">
    <location>
        <begin position="929"/>
        <end position="952"/>
    </location>
</feature>
<dbReference type="InterPro" id="IPR001680">
    <property type="entry name" value="WD40_rpt"/>
</dbReference>
<dbReference type="SUPFAM" id="SSF50978">
    <property type="entry name" value="WD40 repeat-like"/>
    <property type="match status" value="1"/>
</dbReference>
<feature type="compositionally biased region" description="Polar residues" evidence="3">
    <location>
        <begin position="1"/>
        <end position="12"/>
    </location>
</feature>
<dbReference type="InterPro" id="IPR036322">
    <property type="entry name" value="WD40_repeat_dom_sf"/>
</dbReference>
<keyword evidence="1" id="KW-0853">WD repeat</keyword>
<protein>
    <recommendedName>
        <fullName evidence="7">WD40 repeat-like protein</fullName>
    </recommendedName>
</protein>
<evidence type="ECO:0000256" key="4">
    <source>
        <dbReference type="SAM" id="Phobius"/>
    </source>
</evidence>
<feature type="transmembrane region" description="Helical" evidence="4">
    <location>
        <begin position="379"/>
        <end position="400"/>
    </location>
</feature>
<dbReference type="InterPro" id="IPR051350">
    <property type="entry name" value="WD_repeat-ST_regulator"/>
</dbReference>
<dbReference type="Proteomes" id="UP000053257">
    <property type="component" value="Unassembled WGS sequence"/>
</dbReference>
<dbReference type="Pfam" id="PF00400">
    <property type="entry name" value="WD40"/>
    <property type="match status" value="1"/>
</dbReference>
<keyword evidence="4" id="KW-0472">Membrane</keyword>
<feature type="region of interest" description="Disordered" evidence="3">
    <location>
        <begin position="1"/>
        <end position="24"/>
    </location>
</feature>
<dbReference type="InterPro" id="IPR015943">
    <property type="entry name" value="WD40/YVTN_repeat-like_dom_sf"/>
</dbReference>
<evidence type="ECO:0000313" key="5">
    <source>
        <dbReference type="EMBL" id="KIP12841.1"/>
    </source>
</evidence>
<dbReference type="Gene3D" id="2.130.10.10">
    <property type="entry name" value="YVTN repeat-like/Quinoprotein amine dehydrogenase"/>
    <property type="match status" value="1"/>
</dbReference>
<keyword evidence="4" id="KW-0812">Transmembrane</keyword>
<dbReference type="PANTHER" id="PTHR22838:SF0">
    <property type="entry name" value="WD REPEAT-CONTAINING PROTEIN 26"/>
    <property type="match status" value="1"/>
</dbReference>
<dbReference type="GO" id="GO:0043161">
    <property type="term" value="P:proteasome-mediated ubiquitin-dependent protein catabolic process"/>
    <property type="evidence" value="ECO:0007669"/>
    <property type="project" value="TreeGrafter"/>
</dbReference>
<keyword evidence="6" id="KW-1185">Reference proteome</keyword>
<dbReference type="HOGENOM" id="CLU_008849_0_0_1"/>